<accession>A0ACC3ARS5</accession>
<dbReference type="Proteomes" id="UP001177260">
    <property type="component" value="Unassembled WGS sequence"/>
</dbReference>
<evidence type="ECO:0000313" key="2">
    <source>
        <dbReference type="Proteomes" id="UP001177260"/>
    </source>
</evidence>
<dbReference type="EMBL" id="JAOPJF010000088">
    <property type="protein sequence ID" value="KAK1140215.1"/>
    <property type="molecule type" value="Genomic_DNA"/>
</dbReference>
<sequence>MELGKVYGEYHGELVLKLAGTTVMLLDQMTMFTRKGYSRDICFITGAFLWASWRRLIALEYHYRLGQTLEYGWSQQKEPGVLRNSYSHSHFVEVQYPDSYFGHLHPEYMCSWVWNLLKRDKSFIGFGLCLLIPCRAAGTRSPADGAAVTPNTQRSAKDCRERRYRINLPILEAVVAPALGCTGMRRLGDWLKAPPQSVLMRKLM</sequence>
<evidence type="ECO:0000313" key="1">
    <source>
        <dbReference type="EMBL" id="KAK1140215.1"/>
    </source>
</evidence>
<keyword evidence="2" id="KW-1185">Reference proteome</keyword>
<protein>
    <submittedName>
        <fullName evidence="1">Uncharacterized protein</fullName>
    </submittedName>
</protein>
<gene>
    <name evidence="1" type="ORF">N8T08_010603</name>
</gene>
<proteinExistence type="predicted"/>
<organism evidence="1 2">
    <name type="scientific">Aspergillus melleus</name>
    <dbReference type="NCBI Taxonomy" id="138277"/>
    <lineage>
        <taxon>Eukaryota</taxon>
        <taxon>Fungi</taxon>
        <taxon>Dikarya</taxon>
        <taxon>Ascomycota</taxon>
        <taxon>Pezizomycotina</taxon>
        <taxon>Eurotiomycetes</taxon>
        <taxon>Eurotiomycetidae</taxon>
        <taxon>Eurotiales</taxon>
        <taxon>Aspergillaceae</taxon>
        <taxon>Aspergillus</taxon>
        <taxon>Aspergillus subgen. Circumdati</taxon>
    </lineage>
</organism>
<reference evidence="1 2" key="1">
    <citation type="journal article" date="2023" name="ACS Omega">
        <title>Identification of the Neoaspergillic Acid Biosynthesis Gene Cluster by Establishing an In Vitro CRISPR-Ribonucleoprotein Genetic System in Aspergillus melleus.</title>
        <authorList>
            <person name="Yuan B."/>
            <person name="Grau M.F."/>
            <person name="Murata R.M."/>
            <person name="Torok T."/>
            <person name="Venkateswaran K."/>
            <person name="Stajich J.E."/>
            <person name="Wang C.C.C."/>
        </authorList>
    </citation>
    <scope>NUCLEOTIDE SEQUENCE [LARGE SCALE GENOMIC DNA]</scope>
    <source>
        <strain evidence="1 2">IMV 1140</strain>
    </source>
</reference>
<comment type="caution">
    <text evidence="1">The sequence shown here is derived from an EMBL/GenBank/DDBJ whole genome shotgun (WGS) entry which is preliminary data.</text>
</comment>
<name>A0ACC3ARS5_9EURO</name>